<evidence type="ECO:0000313" key="11">
    <source>
        <dbReference type="Proteomes" id="UP000663864"/>
    </source>
</evidence>
<evidence type="ECO:0000256" key="4">
    <source>
        <dbReference type="ARBA" id="ARBA00022786"/>
    </source>
</evidence>
<proteinExistence type="inferred from homology"/>
<evidence type="ECO:0000313" key="9">
    <source>
        <dbReference type="EMBL" id="CAF1388977.1"/>
    </source>
</evidence>
<evidence type="ECO:0000256" key="1">
    <source>
        <dbReference type="ARBA" id="ARBA00012486"/>
    </source>
</evidence>
<comment type="caution">
    <text evidence="9">The sequence shown here is derived from an EMBL/GenBank/DDBJ whole genome shotgun (WGS) entry which is preliminary data.</text>
</comment>
<accession>A0A815KF47</accession>
<keyword evidence="2" id="KW-0808">Transferase</keyword>
<evidence type="ECO:0000256" key="3">
    <source>
        <dbReference type="ARBA" id="ARBA00022741"/>
    </source>
</evidence>
<dbReference type="SMART" id="SM00212">
    <property type="entry name" value="UBCc"/>
    <property type="match status" value="1"/>
</dbReference>
<keyword evidence="3 7" id="KW-0547">Nucleotide-binding</keyword>
<gene>
    <name evidence="10" type="ORF">FNK824_LOCUS25402</name>
    <name evidence="9" type="ORF">ZHD862_LOCUS32520</name>
</gene>
<dbReference type="InterPro" id="IPR000608">
    <property type="entry name" value="UBC"/>
</dbReference>
<dbReference type="Pfam" id="PF00179">
    <property type="entry name" value="UQ_con"/>
    <property type="match status" value="1"/>
</dbReference>
<dbReference type="GO" id="GO:0005524">
    <property type="term" value="F:ATP binding"/>
    <property type="evidence" value="ECO:0007669"/>
    <property type="project" value="UniProtKB-UniRule"/>
</dbReference>
<feature type="active site" description="Glycyl thioester intermediate" evidence="6">
    <location>
        <position position="88"/>
    </location>
</feature>
<dbReference type="GO" id="GO:0061631">
    <property type="term" value="F:ubiquitin conjugating enzyme activity"/>
    <property type="evidence" value="ECO:0007669"/>
    <property type="project" value="UniProtKB-EC"/>
</dbReference>
<organism evidence="9 11">
    <name type="scientific">Rotaria sordida</name>
    <dbReference type="NCBI Taxonomy" id="392033"/>
    <lineage>
        <taxon>Eukaryota</taxon>
        <taxon>Metazoa</taxon>
        <taxon>Spiralia</taxon>
        <taxon>Gnathifera</taxon>
        <taxon>Rotifera</taxon>
        <taxon>Eurotatoria</taxon>
        <taxon>Bdelloidea</taxon>
        <taxon>Philodinida</taxon>
        <taxon>Philodinidae</taxon>
        <taxon>Rotaria</taxon>
    </lineage>
</organism>
<dbReference type="PROSITE" id="PS00183">
    <property type="entry name" value="UBC_1"/>
    <property type="match status" value="1"/>
</dbReference>
<dbReference type="PROSITE" id="PS50127">
    <property type="entry name" value="UBC_2"/>
    <property type="match status" value="1"/>
</dbReference>
<evidence type="ECO:0000256" key="2">
    <source>
        <dbReference type="ARBA" id="ARBA00022679"/>
    </source>
</evidence>
<evidence type="ECO:0000256" key="5">
    <source>
        <dbReference type="ARBA" id="ARBA00022840"/>
    </source>
</evidence>
<evidence type="ECO:0000256" key="7">
    <source>
        <dbReference type="RuleBase" id="RU362109"/>
    </source>
</evidence>
<dbReference type="AlphaFoldDB" id="A0A815KF47"/>
<protein>
    <recommendedName>
        <fullName evidence="1">E2 ubiquitin-conjugating enzyme</fullName>
        <ecNumber evidence="1">2.3.2.23</ecNumber>
    </recommendedName>
</protein>
<name>A0A815KF47_9BILA</name>
<dbReference type="EMBL" id="CAJOBE010005955">
    <property type="protein sequence ID" value="CAF3991086.1"/>
    <property type="molecule type" value="Genomic_DNA"/>
</dbReference>
<sequence length="154" mass="17705">MAFIQRLVIHFRELQKNPPPLCYAEPENPSKSMIHWVGWIQGPEDTPYAGGKFRLTIDFPADFPYRAPEVRFVTPVYHPNISVTGEICLDILHSQWSPALTIRGLLISLCSMLTDPNSEHGLNKDALKLYRTNQKEYNETARDWTKRFAMDGTN</sequence>
<keyword evidence="4 7" id="KW-0833">Ubl conjugation pathway</keyword>
<dbReference type="EC" id="2.3.2.23" evidence="1"/>
<dbReference type="InterPro" id="IPR016135">
    <property type="entry name" value="UBQ-conjugating_enzyme/RWD"/>
</dbReference>
<dbReference type="FunFam" id="3.10.110.10:FF:000060">
    <property type="entry name" value="Ubiquitin conjugating enzyme (UbcB)"/>
    <property type="match status" value="1"/>
</dbReference>
<keyword evidence="5 7" id="KW-0067">ATP-binding</keyword>
<dbReference type="EMBL" id="CAJNOT010003538">
    <property type="protein sequence ID" value="CAF1388977.1"/>
    <property type="molecule type" value="Genomic_DNA"/>
</dbReference>
<dbReference type="Gene3D" id="3.10.110.10">
    <property type="entry name" value="Ubiquitin Conjugating Enzyme"/>
    <property type="match status" value="1"/>
</dbReference>
<comment type="similarity">
    <text evidence="7">Belongs to the ubiquitin-conjugating enzyme family.</text>
</comment>
<reference evidence="9" key="1">
    <citation type="submission" date="2021-02" db="EMBL/GenBank/DDBJ databases">
        <authorList>
            <person name="Nowell W R."/>
        </authorList>
    </citation>
    <scope>NUCLEOTIDE SEQUENCE</scope>
</reference>
<dbReference type="PANTHER" id="PTHR24068">
    <property type="entry name" value="UBIQUITIN-CONJUGATING ENZYME E2"/>
    <property type="match status" value="1"/>
</dbReference>
<dbReference type="Proteomes" id="UP000663864">
    <property type="component" value="Unassembled WGS sequence"/>
</dbReference>
<evidence type="ECO:0000256" key="6">
    <source>
        <dbReference type="PROSITE-ProRule" id="PRU10133"/>
    </source>
</evidence>
<feature type="domain" description="UBC core" evidence="8">
    <location>
        <begin position="2"/>
        <end position="150"/>
    </location>
</feature>
<evidence type="ECO:0000313" key="10">
    <source>
        <dbReference type="EMBL" id="CAF3991086.1"/>
    </source>
</evidence>
<dbReference type="Proteomes" id="UP000663874">
    <property type="component" value="Unassembled WGS sequence"/>
</dbReference>
<dbReference type="InterPro" id="IPR023313">
    <property type="entry name" value="UBQ-conjugating_AS"/>
</dbReference>
<evidence type="ECO:0000259" key="8">
    <source>
        <dbReference type="PROSITE" id="PS50127"/>
    </source>
</evidence>
<dbReference type="SUPFAM" id="SSF54495">
    <property type="entry name" value="UBC-like"/>
    <property type="match status" value="1"/>
</dbReference>